<proteinExistence type="predicted"/>
<organism evidence="1 2">
    <name type="scientific">Clostridium paraputrificum</name>
    <dbReference type="NCBI Taxonomy" id="29363"/>
    <lineage>
        <taxon>Bacteria</taxon>
        <taxon>Bacillati</taxon>
        <taxon>Bacillota</taxon>
        <taxon>Clostridia</taxon>
        <taxon>Eubacteriales</taxon>
        <taxon>Clostridiaceae</taxon>
        <taxon>Clostridium</taxon>
    </lineage>
</organism>
<dbReference type="AlphaFoldDB" id="A0A174DMD3"/>
<reference evidence="1 2" key="1">
    <citation type="submission" date="2016-06" db="EMBL/GenBank/DDBJ databases">
        <authorList>
            <person name="Kjaerup R.B."/>
            <person name="Dalgaard T.S."/>
            <person name="Juul-Madsen H.R."/>
        </authorList>
    </citation>
    <scope>NUCLEOTIDE SEQUENCE [LARGE SCALE GENOMIC DNA]</scope>
    <source>
        <strain evidence="1 2">373-A1</strain>
    </source>
</reference>
<dbReference type="EMBL" id="MAPZ01000014">
    <property type="protein sequence ID" value="OBY11473.1"/>
    <property type="molecule type" value="Genomic_DNA"/>
</dbReference>
<dbReference type="eggNOG" id="ENOG5032UY9">
    <property type="taxonomic scope" value="Bacteria"/>
</dbReference>
<name>A0A174DMD3_9CLOT</name>
<evidence type="ECO:0000313" key="2">
    <source>
        <dbReference type="Proteomes" id="UP000092714"/>
    </source>
</evidence>
<gene>
    <name evidence="1" type="ORF">CP373A1_05850</name>
</gene>
<accession>A0A174DMD3</accession>
<keyword evidence="2" id="KW-1185">Reference proteome</keyword>
<evidence type="ECO:0000313" key="1">
    <source>
        <dbReference type="EMBL" id="OBY11473.1"/>
    </source>
</evidence>
<dbReference type="RefSeq" id="WP_055254119.1">
    <property type="nucleotide sequence ID" value="NZ_CABJAZ010000002.1"/>
</dbReference>
<dbReference type="OrthoDB" id="1494005at2"/>
<comment type="caution">
    <text evidence="1">The sequence shown here is derived from an EMBL/GenBank/DDBJ whole genome shotgun (WGS) entry which is preliminary data.</text>
</comment>
<protein>
    <submittedName>
        <fullName evidence="1">Uncharacterized protein</fullName>
    </submittedName>
</protein>
<dbReference type="Proteomes" id="UP000092714">
    <property type="component" value="Unassembled WGS sequence"/>
</dbReference>
<sequence length="136" mass="16188">MINRKYLSIKNNKDIEKLMEKYNYFHDSCINEISYESGAYVNEDLSMNSINDKRILKVVFQRQENPRNLEIKFNKLVKLNLTPESEDCDSIIFGATMEIKDGNIYWINEENVPIDRIDNYRNYTCVIAKEGEYSFY</sequence>